<organism evidence="2 4">
    <name type="scientific">Candidatus Iainarchaeum sp</name>
    <dbReference type="NCBI Taxonomy" id="3101447"/>
    <lineage>
        <taxon>Archaea</taxon>
        <taxon>Candidatus Iainarchaeota</taxon>
        <taxon>Candidatus Iainarchaeia</taxon>
        <taxon>Candidatus Iainarchaeales</taxon>
        <taxon>Candidatus Iainarchaeaceae</taxon>
        <taxon>Candidatus Iainarchaeum</taxon>
    </lineage>
</organism>
<reference evidence="3" key="3">
    <citation type="submission" date="2021-05" db="EMBL/GenBank/DDBJ databases">
        <title>Protein family content uncovers lineage relationships and bacterial pathway maintenance mechanisms in DPANN archaea.</title>
        <authorList>
            <person name="Castelle C.J."/>
            <person name="Meheust R."/>
            <person name="Jaffe A.L."/>
            <person name="Seitz K."/>
            <person name="Gong X."/>
            <person name="Baker B.J."/>
            <person name="Banfield J.F."/>
        </authorList>
    </citation>
    <scope>NUCLEOTIDE SEQUENCE</scope>
    <source>
        <strain evidence="3">RIFCSPLOWO2_01_FULL_58_19</strain>
    </source>
</reference>
<feature type="transmembrane region" description="Helical" evidence="1">
    <location>
        <begin position="6"/>
        <end position="25"/>
    </location>
</feature>
<gene>
    <name evidence="2" type="ORF">HA252_01680</name>
    <name evidence="3" type="ORF">J4203_05055</name>
</gene>
<comment type="caution">
    <text evidence="2">The sequence shown here is derived from an EMBL/GenBank/DDBJ whole genome shotgun (WGS) entry which is preliminary data.</text>
</comment>
<feature type="transmembrane region" description="Helical" evidence="1">
    <location>
        <begin position="46"/>
        <end position="63"/>
    </location>
</feature>
<evidence type="ECO:0000313" key="3">
    <source>
        <dbReference type="EMBL" id="MBS3063218.1"/>
    </source>
</evidence>
<keyword evidence="1" id="KW-1133">Transmembrane helix</keyword>
<feature type="transmembrane region" description="Helical" evidence="1">
    <location>
        <begin position="111"/>
        <end position="128"/>
    </location>
</feature>
<dbReference type="EMBL" id="DUGH01000038">
    <property type="protein sequence ID" value="HIH16094.1"/>
    <property type="molecule type" value="Genomic_DNA"/>
</dbReference>
<dbReference type="Proteomes" id="UP000678237">
    <property type="component" value="Unassembled WGS sequence"/>
</dbReference>
<protein>
    <submittedName>
        <fullName evidence="2">Uncharacterized protein</fullName>
    </submittedName>
</protein>
<reference evidence="2" key="1">
    <citation type="journal article" date="2020" name="bioRxiv">
        <title>A rank-normalized archaeal taxonomy based on genome phylogeny resolves widespread incomplete and uneven classifications.</title>
        <authorList>
            <person name="Rinke C."/>
            <person name="Chuvochina M."/>
            <person name="Mussig A.J."/>
            <person name="Chaumeil P.-A."/>
            <person name="Waite D.W."/>
            <person name="Whitman W.B."/>
            <person name="Parks D.H."/>
            <person name="Hugenholtz P."/>
        </authorList>
    </citation>
    <scope>NUCLEOTIDE SEQUENCE</scope>
    <source>
        <strain evidence="2">UBA10219</strain>
    </source>
</reference>
<feature type="transmembrane region" description="Helical" evidence="1">
    <location>
        <begin position="69"/>
        <end position="90"/>
    </location>
</feature>
<proteinExistence type="predicted"/>
<reference evidence="3" key="2">
    <citation type="submission" date="2021-03" db="EMBL/GenBank/DDBJ databases">
        <authorList>
            <person name="Jaffe A."/>
        </authorList>
    </citation>
    <scope>NUCLEOTIDE SEQUENCE</scope>
    <source>
        <strain evidence="3">RIFCSPLOWO2_01_FULL_58_19</strain>
    </source>
</reference>
<keyword evidence="1" id="KW-0812">Transmembrane</keyword>
<keyword evidence="1" id="KW-0472">Membrane</keyword>
<sequence length="129" mass="14016">MQLVDPVRTVAFVFGLLLVITRIPAVINPGKFKGFVTRMVRKNTKFLGALAALVGATALYTIWPEVDLLAILASFFGVVMVGFGVLCFAFREGIVAVAEAMAKKSNTFIRYAAFFKVVVGLIILYLALP</sequence>
<evidence type="ECO:0000313" key="2">
    <source>
        <dbReference type="EMBL" id="HIH16094.1"/>
    </source>
</evidence>
<name>A0A7J4JFL4_9ARCH</name>
<dbReference type="EMBL" id="JAGVWE010000004">
    <property type="protein sequence ID" value="MBS3063218.1"/>
    <property type="molecule type" value="Genomic_DNA"/>
</dbReference>
<evidence type="ECO:0000256" key="1">
    <source>
        <dbReference type="SAM" id="Phobius"/>
    </source>
</evidence>
<dbReference type="AlphaFoldDB" id="A0A7J4JFL4"/>
<dbReference type="Proteomes" id="UP000564964">
    <property type="component" value="Unassembled WGS sequence"/>
</dbReference>
<accession>A0A7J4JFL4</accession>
<evidence type="ECO:0000313" key="4">
    <source>
        <dbReference type="Proteomes" id="UP000564964"/>
    </source>
</evidence>